<organism evidence="2 3">
    <name type="scientific">Tanacetum coccineum</name>
    <dbReference type="NCBI Taxonomy" id="301880"/>
    <lineage>
        <taxon>Eukaryota</taxon>
        <taxon>Viridiplantae</taxon>
        <taxon>Streptophyta</taxon>
        <taxon>Embryophyta</taxon>
        <taxon>Tracheophyta</taxon>
        <taxon>Spermatophyta</taxon>
        <taxon>Magnoliopsida</taxon>
        <taxon>eudicotyledons</taxon>
        <taxon>Gunneridae</taxon>
        <taxon>Pentapetalae</taxon>
        <taxon>asterids</taxon>
        <taxon>campanulids</taxon>
        <taxon>Asterales</taxon>
        <taxon>Asteraceae</taxon>
        <taxon>Asteroideae</taxon>
        <taxon>Anthemideae</taxon>
        <taxon>Anthemidinae</taxon>
        <taxon>Tanacetum</taxon>
    </lineage>
</organism>
<reference evidence="2" key="1">
    <citation type="journal article" date="2022" name="Int. J. Mol. Sci.">
        <title>Draft Genome of Tanacetum Coccineum: Genomic Comparison of Closely Related Tanacetum-Family Plants.</title>
        <authorList>
            <person name="Yamashiro T."/>
            <person name="Shiraishi A."/>
            <person name="Nakayama K."/>
            <person name="Satake H."/>
        </authorList>
    </citation>
    <scope>NUCLEOTIDE SEQUENCE</scope>
</reference>
<feature type="compositionally biased region" description="Polar residues" evidence="1">
    <location>
        <begin position="144"/>
        <end position="159"/>
    </location>
</feature>
<evidence type="ECO:0000313" key="3">
    <source>
        <dbReference type="Proteomes" id="UP001151760"/>
    </source>
</evidence>
<feature type="compositionally biased region" description="Basic and acidic residues" evidence="1">
    <location>
        <begin position="184"/>
        <end position="193"/>
    </location>
</feature>
<name>A0ABQ4Z0I9_9ASTR</name>
<evidence type="ECO:0000256" key="1">
    <source>
        <dbReference type="SAM" id="MobiDB-lite"/>
    </source>
</evidence>
<protein>
    <submittedName>
        <fullName evidence="2">Uncharacterized protein</fullName>
    </submittedName>
</protein>
<accession>A0ABQ4Z0I9</accession>
<proteinExistence type="predicted"/>
<evidence type="ECO:0000313" key="2">
    <source>
        <dbReference type="EMBL" id="GJS83270.1"/>
    </source>
</evidence>
<feature type="compositionally biased region" description="Basic and acidic residues" evidence="1">
    <location>
        <begin position="167"/>
        <end position="177"/>
    </location>
</feature>
<keyword evidence="3" id="KW-1185">Reference proteome</keyword>
<gene>
    <name evidence="2" type="ORF">Tco_0749811</name>
</gene>
<dbReference type="Proteomes" id="UP001151760">
    <property type="component" value="Unassembled WGS sequence"/>
</dbReference>
<reference evidence="2" key="2">
    <citation type="submission" date="2022-01" db="EMBL/GenBank/DDBJ databases">
        <authorList>
            <person name="Yamashiro T."/>
            <person name="Shiraishi A."/>
            <person name="Satake H."/>
            <person name="Nakayama K."/>
        </authorList>
    </citation>
    <scope>NUCLEOTIDE SEQUENCE</scope>
</reference>
<sequence>MKDSSTDPLEDNPKIQAFRRELEEYCIKAFWDSPGKTTLTVLLSVKYWRNLKRLLKLYSHARRTVTAQATTSMGSCRSTSWNEGDWHQVGKESQDDPLDSLVHGLVTPSTTKVNVSGEEQVEDISPNTLEAAKTLSRVASLEPNTVSEQLSTGNEQVSTVGAKKSTSSHDKGQREGKAPMISEETPKKSKEQILQEEASLLKQFRLDSFYRKEEEAKQITWIHA</sequence>
<dbReference type="EMBL" id="BQNB010010888">
    <property type="protein sequence ID" value="GJS83270.1"/>
    <property type="molecule type" value="Genomic_DNA"/>
</dbReference>
<comment type="caution">
    <text evidence="2">The sequence shown here is derived from an EMBL/GenBank/DDBJ whole genome shotgun (WGS) entry which is preliminary data.</text>
</comment>
<feature type="region of interest" description="Disordered" evidence="1">
    <location>
        <begin position="144"/>
        <end position="194"/>
    </location>
</feature>